<dbReference type="SUPFAM" id="SSF53590">
    <property type="entry name" value="Nucleoside hydrolase"/>
    <property type="match status" value="1"/>
</dbReference>
<organism evidence="4 5">
    <name type="scientific">Arthrobacter terricola</name>
    <dbReference type="NCBI Taxonomy" id="2547396"/>
    <lineage>
        <taxon>Bacteria</taxon>
        <taxon>Bacillati</taxon>
        <taxon>Actinomycetota</taxon>
        <taxon>Actinomycetes</taxon>
        <taxon>Micrococcales</taxon>
        <taxon>Micrococcaceae</taxon>
        <taxon>Arthrobacter</taxon>
    </lineage>
</organism>
<dbReference type="GO" id="GO:0045437">
    <property type="term" value="F:uridine nucleosidase activity"/>
    <property type="evidence" value="ECO:0007669"/>
    <property type="project" value="UniProtKB-ARBA"/>
</dbReference>
<dbReference type="CDD" id="cd02651">
    <property type="entry name" value="nuc_hydro_IU_UC_XIUA"/>
    <property type="match status" value="1"/>
</dbReference>
<protein>
    <submittedName>
        <fullName evidence="4">Nucleoside hydrolase</fullName>
    </submittedName>
</protein>
<dbReference type="Pfam" id="PF01156">
    <property type="entry name" value="IU_nuc_hydro"/>
    <property type="match status" value="1"/>
</dbReference>
<evidence type="ECO:0000256" key="2">
    <source>
        <dbReference type="ARBA" id="ARBA00023295"/>
    </source>
</evidence>
<dbReference type="InterPro" id="IPR001910">
    <property type="entry name" value="Inosine/uridine_hydrolase_dom"/>
</dbReference>
<evidence type="ECO:0000259" key="3">
    <source>
        <dbReference type="Pfam" id="PF01156"/>
    </source>
</evidence>
<keyword evidence="5" id="KW-1185">Reference proteome</keyword>
<dbReference type="PROSITE" id="PS01247">
    <property type="entry name" value="IUNH"/>
    <property type="match status" value="1"/>
</dbReference>
<dbReference type="PANTHER" id="PTHR12304">
    <property type="entry name" value="INOSINE-URIDINE PREFERRING NUCLEOSIDE HYDROLASE"/>
    <property type="match status" value="1"/>
</dbReference>
<evidence type="ECO:0000313" key="4">
    <source>
        <dbReference type="EMBL" id="TDF94578.1"/>
    </source>
</evidence>
<accession>A0A4R5KII6</accession>
<dbReference type="OrthoDB" id="9797882at2"/>
<keyword evidence="1 4" id="KW-0378">Hydrolase</keyword>
<dbReference type="InterPro" id="IPR023186">
    <property type="entry name" value="IUNH"/>
</dbReference>
<dbReference type="AlphaFoldDB" id="A0A4R5KII6"/>
<sequence>MDPNTMTRERKKIILDCDPGHDDAVALLLAHGNPDIELLAVTTVVGNQTLEKVTRNALSVGTIAGITGVPFAAGCDRPLVRSIETAPDIHGETGMDGPDQPESAIELDPRHAVDLIIETVMAHEPGTVTLVPTAGLTNIAMAARKEPRIVERVKEVVLMGGGYHVGNWSAVAEFNIIIDPEAAHIVFNEKWPVVMVGLDLTHQALATPEVVGKIAAIGTKPAKFVMELMEFFTKTYKDAQGFDYPPVHDPCAVAYVIDPSVMTTRKVPVDIELQGKLTLGMTVADFRAPAPADCHTSVAVDLDHEKFWNLVTDAIIRIGEPVEPGEPDTQAHDGGAAAGEVLEPAVAGSIAGEAK</sequence>
<comment type="caution">
    <text evidence="4">The sequence shown here is derived from an EMBL/GenBank/DDBJ whole genome shotgun (WGS) entry which is preliminary data.</text>
</comment>
<name>A0A4R5KII6_9MICC</name>
<dbReference type="Gene3D" id="3.90.245.10">
    <property type="entry name" value="Ribonucleoside hydrolase-like"/>
    <property type="match status" value="1"/>
</dbReference>
<gene>
    <name evidence="4" type="ORF">E1809_13590</name>
</gene>
<dbReference type="RefSeq" id="WP_133204772.1">
    <property type="nucleotide sequence ID" value="NZ_SMRU01000015.1"/>
</dbReference>
<dbReference type="EMBL" id="SMRU01000015">
    <property type="protein sequence ID" value="TDF94578.1"/>
    <property type="molecule type" value="Genomic_DNA"/>
</dbReference>
<dbReference type="InterPro" id="IPR015910">
    <property type="entry name" value="I/U_nuclsd_hydro_CS"/>
</dbReference>
<reference evidence="4 5" key="1">
    <citation type="submission" date="2019-03" db="EMBL/GenBank/DDBJ databases">
        <title>Whole genome sequence of Arthrobacter sp JH1-1.</title>
        <authorList>
            <person name="Trinh H.N."/>
        </authorList>
    </citation>
    <scope>NUCLEOTIDE SEQUENCE [LARGE SCALE GENOMIC DNA]</scope>
    <source>
        <strain evidence="4 5">JH1-1</strain>
    </source>
</reference>
<dbReference type="GO" id="GO:0005829">
    <property type="term" value="C:cytosol"/>
    <property type="evidence" value="ECO:0007669"/>
    <property type="project" value="TreeGrafter"/>
</dbReference>
<feature type="domain" description="Inosine/uridine-preferring nucleoside hydrolase" evidence="3">
    <location>
        <begin position="13"/>
        <end position="309"/>
    </location>
</feature>
<dbReference type="InterPro" id="IPR036452">
    <property type="entry name" value="Ribo_hydro-like"/>
</dbReference>
<proteinExistence type="predicted"/>
<dbReference type="GO" id="GO:0008477">
    <property type="term" value="F:purine nucleosidase activity"/>
    <property type="evidence" value="ECO:0007669"/>
    <property type="project" value="TreeGrafter"/>
</dbReference>
<dbReference type="GO" id="GO:0006152">
    <property type="term" value="P:purine nucleoside catabolic process"/>
    <property type="evidence" value="ECO:0007669"/>
    <property type="project" value="TreeGrafter"/>
</dbReference>
<evidence type="ECO:0000313" key="5">
    <source>
        <dbReference type="Proteomes" id="UP000295511"/>
    </source>
</evidence>
<keyword evidence="2" id="KW-0326">Glycosidase</keyword>
<dbReference type="PANTHER" id="PTHR12304:SF4">
    <property type="entry name" value="URIDINE NUCLEOSIDASE"/>
    <property type="match status" value="1"/>
</dbReference>
<evidence type="ECO:0000256" key="1">
    <source>
        <dbReference type="ARBA" id="ARBA00022801"/>
    </source>
</evidence>
<dbReference type="Proteomes" id="UP000295511">
    <property type="component" value="Unassembled WGS sequence"/>
</dbReference>